<proteinExistence type="predicted"/>
<accession>A0A438H0A8</accession>
<dbReference type="EMBL" id="QGNW01000304">
    <property type="protein sequence ID" value="RVW77935.1"/>
    <property type="molecule type" value="Genomic_DNA"/>
</dbReference>
<sequence>MWFTGEQAIKEGVALAFQQMFSTTGEWRPSLNGLVFEGLRINLEESELILVGRLENVDDLLVKLRCRKSGLVKGCLCGSDNIFPKVVPLRLEWIQRNFLWGNGTMKHNPHLVKWAVVCRDKRKGGLRIKSFALLNNALLCKWSWRDRVSFRSPSPSPKAFRSTVASSENPHCSQKTLTTGDFFRRSPFRHRSYHQVRKEEIFKFCQSIRGRISVTCRPRRFLLRRPKPHASVHEGTWSTFRQRASTSSLA</sequence>
<reference evidence="1 2" key="1">
    <citation type="journal article" date="2018" name="PLoS Genet.">
        <title>Population sequencing reveals clonal diversity and ancestral inbreeding in the grapevine cultivar Chardonnay.</title>
        <authorList>
            <person name="Roach M.J."/>
            <person name="Johnson D.L."/>
            <person name="Bohlmann J."/>
            <person name="van Vuuren H.J."/>
            <person name="Jones S.J."/>
            <person name="Pretorius I.S."/>
            <person name="Schmidt S.A."/>
            <person name="Borneman A.R."/>
        </authorList>
    </citation>
    <scope>NUCLEOTIDE SEQUENCE [LARGE SCALE GENOMIC DNA]</scope>
    <source>
        <strain evidence="2">cv. Chardonnay</strain>
        <tissue evidence="1">Leaf</tissue>
    </source>
</reference>
<evidence type="ECO:0000313" key="2">
    <source>
        <dbReference type="Proteomes" id="UP000288805"/>
    </source>
</evidence>
<name>A0A438H0A8_VITVI</name>
<comment type="caution">
    <text evidence="1">The sequence shown here is derived from an EMBL/GenBank/DDBJ whole genome shotgun (WGS) entry which is preliminary data.</text>
</comment>
<dbReference type="AlphaFoldDB" id="A0A438H0A8"/>
<protein>
    <submittedName>
        <fullName evidence="1">Uncharacterized protein</fullName>
    </submittedName>
</protein>
<dbReference type="Proteomes" id="UP000288805">
    <property type="component" value="Unassembled WGS sequence"/>
</dbReference>
<gene>
    <name evidence="1" type="ORF">CK203_048290</name>
</gene>
<evidence type="ECO:0000313" key="1">
    <source>
        <dbReference type="EMBL" id="RVW77935.1"/>
    </source>
</evidence>
<organism evidence="1 2">
    <name type="scientific">Vitis vinifera</name>
    <name type="common">Grape</name>
    <dbReference type="NCBI Taxonomy" id="29760"/>
    <lineage>
        <taxon>Eukaryota</taxon>
        <taxon>Viridiplantae</taxon>
        <taxon>Streptophyta</taxon>
        <taxon>Embryophyta</taxon>
        <taxon>Tracheophyta</taxon>
        <taxon>Spermatophyta</taxon>
        <taxon>Magnoliopsida</taxon>
        <taxon>eudicotyledons</taxon>
        <taxon>Gunneridae</taxon>
        <taxon>Pentapetalae</taxon>
        <taxon>rosids</taxon>
        <taxon>Vitales</taxon>
        <taxon>Vitaceae</taxon>
        <taxon>Viteae</taxon>
        <taxon>Vitis</taxon>
    </lineage>
</organism>